<keyword evidence="1" id="KW-1133">Transmembrane helix</keyword>
<proteinExistence type="predicted"/>
<organism evidence="2 3">
    <name type="scientific">Halteria grandinella</name>
    <dbReference type="NCBI Taxonomy" id="5974"/>
    <lineage>
        <taxon>Eukaryota</taxon>
        <taxon>Sar</taxon>
        <taxon>Alveolata</taxon>
        <taxon>Ciliophora</taxon>
        <taxon>Intramacronucleata</taxon>
        <taxon>Spirotrichea</taxon>
        <taxon>Stichotrichia</taxon>
        <taxon>Sporadotrichida</taxon>
        <taxon>Halteriidae</taxon>
        <taxon>Halteria</taxon>
    </lineage>
</organism>
<dbReference type="SUPFAM" id="SSF53474">
    <property type="entry name" value="alpha/beta-Hydrolases"/>
    <property type="match status" value="1"/>
</dbReference>
<feature type="transmembrane region" description="Helical" evidence="1">
    <location>
        <begin position="140"/>
        <end position="158"/>
    </location>
</feature>
<dbReference type="AlphaFoldDB" id="A0A8J8NTI2"/>
<evidence type="ECO:0000256" key="1">
    <source>
        <dbReference type="SAM" id="Phobius"/>
    </source>
</evidence>
<keyword evidence="3" id="KW-1185">Reference proteome</keyword>
<reference evidence="2" key="1">
    <citation type="submission" date="2019-06" db="EMBL/GenBank/DDBJ databases">
        <authorList>
            <person name="Zheng W."/>
        </authorList>
    </citation>
    <scope>NUCLEOTIDE SEQUENCE</scope>
    <source>
        <strain evidence="2">QDHG01</strain>
    </source>
</reference>
<feature type="transmembrane region" description="Helical" evidence="1">
    <location>
        <begin position="113"/>
        <end position="134"/>
    </location>
</feature>
<feature type="transmembrane region" description="Helical" evidence="1">
    <location>
        <begin position="73"/>
        <end position="92"/>
    </location>
</feature>
<dbReference type="OrthoDB" id="294702at2759"/>
<name>A0A8J8NTI2_HALGN</name>
<dbReference type="InterPro" id="IPR029058">
    <property type="entry name" value="AB_hydrolase_fold"/>
</dbReference>
<gene>
    <name evidence="2" type="ORF">FGO68_gene1366</name>
</gene>
<evidence type="ECO:0000313" key="3">
    <source>
        <dbReference type="Proteomes" id="UP000785679"/>
    </source>
</evidence>
<keyword evidence="1" id="KW-0472">Membrane</keyword>
<sequence>MLAFRLYQISTNYMEHPENYREPTLREKLEPYLFVLPLLSELLGLGFFIAGTYLSFNLDTHSRLTHTSPASVAWQGFILFSYSLMAVLATVMRSSKDTSKLHAFMRALLSTKYAIITLYIAQAAQIIAVIGFFFQPTCEWLGGILASVCCLVLWGLNFKTTMDWQVLIEKGFNLTKNESLICIGHSVGGQICRYHAKQLKYVMKAIFTIDSVPVMQYNMYGARNLNKTSTEELEIVYQENFGQDAFVKGSAFAWPLWLGSLLLGHILKQPDHFVPEQYSQWKDWQILTTKNWYAQALGFHDQVHSCDFNCSIKLVKDTPEDTLFCPVVAITADNKETTCTDKGIAEDSFQCQQDKAYKTAIMTLAEEMSGLGTKGGGVFYCGAGEIEVDKKVCRHDMAWRKIPFLMSVIEAKFKEWKLT</sequence>
<keyword evidence="1" id="KW-0812">Transmembrane</keyword>
<protein>
    <submittedName>
        <fullName evidence="2">Uncharacterized protein</fullName>
    </submittedName>
</protein>
<dbReference type="EMBL" id="RRYP01006995">
    <property type="protein sequence ID" value="TNV80818.1"/>
    <property type="molecule type" value="Genomic_DNA"/>
</dbReference>
<comment type="caution">
    <text evidence="2">The sequence shown here is derived from an EMBL/GenBank/DDBJ whole genome shotgun (WGS) entry which is preliminary data.</text>
</comment>
<dbReference type="Proteomes" id="UP000785679">
    <property type="component" value="Unassembled WGS sequence"/>
</dbReference>
<feature type="transmembrane region" description="Helical" evidence="1">
    <location>
        <begin position="31"/>
        <end position="53"/>
    </location>
</feature>
<evidence type="ECO:0000313" key="2">
    <source>
        <dbReference type="EMBL" id="TNV80818.1"/>
    </source>
</evidence>
<accession>A0A8J8NTI2</accession>